<dbReference type="Proteomes" id="UP000315454">
    <property type="component" value="Unassembled WGS sequence"/>
</dbReference>
<dbReference type="EMBL" id="SRMN01000144">
    <property type="protein sequence ID" value="TGH19602.1"/>
    <property type="molecule type" value="Genomic_DNA"/>
</dbReference>
<reference evidence="1 2" key="1">
    <citation type="journal article" date="2019" name="mSystems">
        <title>Life at home and on the roam: Genomic adaptions reflect the dual lifestyle of an intracellular, facultative symbiont.</title>
        <authorList>
            <person name="Burgsdorf I."/>
        </authorList>
    </citation>
    <scope>NUCLEOTIDE SEQUENCE [LARGE SCALE GENOMIC DNA]</scope>
    <source>
        <strain evidence="1">277cI</strain>
    </source>
</reference>
<comment type="caution">
    <text evidence="1">The sequence shown here is derived from an EMBL/GenBank/DDBJ whole genome shotgun (WGS) entry which is preliminary data.</text>
</comment>
<dbReference type="AlphaFoldDB" id="A0A524RRY0"/>
<feature type="non-terminal residue" evidence="1">
    <location>
        <position position="150"/>
    </location>
</feature>
<protein>
    <submittedName>
        <fullName evidence="1">BREX system P-loop protein BrxC</fullName>
    </submittedName>
</protein>
<organism evidence="1 2">
    <name type="scientific">Aphanocapsa feldmannii 277cI</name>
    <dbReference type="NCBI Taxonomy" id="2507554"/>
    <lineage>
        <taxon>Bacteria</taxon>
        <taxon>Bacillati</taxon>
        <taxon>Cyanobacteriota</taxon>
        <taxon>Cyanophyceae</taxon>
        <taxon>Oscillatoriophycideae</taxon>
        <taxon>Chroococcales</taxon>
        <taxon>Microcystaceae</taxon>
        <taxon>Aphanocapsa</taxon>
    </lineage>
</organism>
<evidence type="ECO:0000313" key="1">
    <source>
        <dbReference type="EMBL" id="TGH19602.1"/>
    </source>
</evidence>
<sequence>MLVLDEVQQYIGESNDRATGFVEVAEALQKEMDSRVLLVASGQSALSSETPQLQKLKDRFRINVQLSDTDVETVVRKVVLQKRADAQVAVQRVLEANAGEISKQLQHTGIKERSEDRQVAAADYPLLPARRRFWEACFRSVDAGGTNSQL</sequence>
<evidence type="ECO:0000313" key="2">
    <source>
        <dbReference type="Proteomes" id="UP000315454"/>
    </source>
</evidence>
<name>A0A524RRY0_9CHRO</name>
<proteinExistence type="predicted"/>
<gene>
    <name evidence="1" type="ORF">ERJ68_08205</name>
</gene>
<accession>A0A524RRY0</accession>